<keyword evidence="4" id="KW-1185">Reference proteome</keyword>
<sequence>MLHNSWEKLYHRHCKDLNMALQRANDQVVQLERKERQARHELQRVQDELQTTKTRLAMQETNAQVTIYGLQEENKRLKNVLKDVMTTEPPHKRARMYQDPANNELAMERAGFNAPTQPSTHASESPWRQRTHLSSHSALPNSESEQHIRIIPAPPTHLSSPRFIDGRFEVNATHRAHPCAPNARRESSYWLAAAQNYQPKPGRLLNQRHTNPRVKPGSRDFIFALGVVPRAIHGSSDYIQVIFGAPTRDPGGARASLRRKRGQSGGEKDSTHDAHPQRAHICQDQEMREFSARELK</sequence>
<feature type="region of interest" description="Disordered" evidence="2">
    <location>
        <begin position="113"/>
        <end position="144"/>
    </location>
</feature>
<feature type="region of interest" description="Disordered" evidence="2">
    <location>
        <begin position="249"/>
        <end position="296"/>
    </location>
</feature>
<feature type="compositionally biased region" description="Basic and acidic residues" evidence="2">
    <location>
        <begin position="266"/>
        <end position="296"/>
    </location>
</feature>
<keyword evidence="1" id="KW-0175">Coiled coil</keyword>
<dbReference type="EMBL" id="MU006569">
    <property type="protein sequence ID" value="KAF2748540.1"/>
    <property type="molecule type" value="Genomic_DNA"/>
</dbReference>
<gene>
    <name evidence="3" type="ORF">M011DRAFT_485798</name>
</gene>
<evidence type="ECO:0000256" key="1">
    <source>
        <dbReference type="SAM" id="Coils"/>
    </source>
</evidence>
<evidence type="ECO:0000256" key="2">
    <source>
        <dbReference type="SAM" id="MobiDB-lite"/>
    </source>
</evidence>
<dbReference type="Proteomes" id="UP000799440">
    <property type="component" value="Unassembled WGS sequence"/>
</dbReference>
<organism evidence="3 4">
    <name type="scientific">Sporormia fimetaria CBS 119925</name>
    <dbReference type="NCBI Taxonomy" id="1340428"/>
    <lineage>
        <taxon>Eukaryota</taxon>
        <taxon>Fungi</taxon>
        <taxon>Dikarya</taxon>
        <taxon>Ascomycota</taxon>
        <taxon>Pezizomycotina</taxon>
        <taxon>Dothideomycetes</taxon>
        <taxon>Pleosporomycetidae</taxon>
        <taxon>Pleosporales</taxon>
        <taxon>Sporormiaceae</taxon>
        <taxon>Sporormia</taxon>
    </lineage>
</organism>
<evidence type="ECO:0000313" key="4">
    <source>
        <dbReference type="Proteomes" id="UP000799440"/>
    </source>
</evidence>
<proteinExistence type="predicted"/>
<feature type="compositionally biased region" description="Polar residues" evidence="2">
    <location>
        <begin position="114"/>
        <end position="143"/>
    </location>
</feature>
<reference evidence="3" key="1">
    <citation type="journal article" date="2020" name="Stud. Mycol.">
        <title>101 Dothideomycetes genomes: a test case for predicting lifestyles and emergence of pathogens.</title>
        <authorList>
            <person name="Haridas S."/>
            <person name="Albert R."/>
            <person name="Binder M."/>
            <person name="Bloem J."/>
            <person name="Labutti K."/>
            <person name="Salamov A."/>
            <person name="Andreopoulos B."/>
            <person name="Baker S."/>
            <person name="Barry K."/>
            <person name="Bills G."/>
            <person name="Bluhm B."/>
            <person name="Cannon C."/>
            <person name="Castanera R."/>
            <person name="Culley D."/>
            <person name="Daum C."/>
            <person name="Ezra D."/>
            <person name="Gonzalez J."/>
            <person name="Henrissat B."/>
            <person name="Kuo A."/>
            <person name="Liang C."/>
            <person name="Lipzen A."/>
            <person name="Lutzoni F."/>
            <person name="Magnuson J."/>
            <person name="Mondo S."/>
            <person name="Nolan M."/>
            <person name="Ohm R."/>
            <person name="Pangilinan J."/>
            <person name="Park H.-J."/>
            <person name="Ramirez L."/>
            <person name="Alfaro M."/>
            <person name="Sun H."/>
            <person name="Tritt A."/>
            <person name="Yoshinaga Y."/>
            <person name="Zwiers L.-H."/>
            <person name="Turgeon B."/>
            <person name="Goodwin S."/>
            <person name="Spatafora J."/>
            <person name="Crous P."/>
            <person name="Grigoriev I."/>
        </authorList>
    </citation>
    <scope>NUCLEOTIDE SEQUENCE</scope>
    <source>
        <strain evidence="3">CBS 119925</strain>
    </source>
</reference>
<name>A0A6A6VG42_9PLEO</name>
<accession>A0A6A6VG42</accession>
<evidence type="ECO:0000313" key="3">
    <source>
        <dbReference type="EMBL" id="KAF2748540.1"/>
    </source>
</evidence>
<dbReference type="AlphaFoldDB" id="A0A6A6VG42"/>
<feature type="coiled-coil region" evidence="1">
    <location>
        <begin position="14"/>
        <end position="62"/>
    </location>
</feature>
<protein>
    <submittedName>
        <fullName evidence="3">Uncharacterized protein</fullName>
    </submittedName>
</protein>